<keyword evidence="9 10" id="KW-0472">Membrane</keyword>
<dbReference type="GO" id="GO:0005319">
    <property type="term" value="F:lipid transporter activity"/>
    <property type="evidence" value="ECO:0007669"/>
    <property type="project" value="TreeGrafter"/>
</dbReference>
<feature type="transmembrane region" description="Helical" evidence="10">
    <location>
        <begin position="395"/>
        <end position="416"/>
    </location>
</feature>
<evidence type="ECO:0000313" key="12">
    <source>
        <dbReference type="EMBL" id="DBA21878.1"/>
    </source>
</evidence>
<dbReference type="GO" id="GO:0140359">
    <property type="term" value="F:ABC-type transporter activity"/>
    <property type="evidence" value="ECO:0007669"/>
    <property type="project" value="InterPro"/>
</dbReference>
<feature type="transmembrane region" description="Helical" evidence="10">
    <location>
        <begin position="296"/>
        <end position="317"/>
    </location>
</feature>
<feature type="transmembrane region" description="Helical" evidence="10">
    <location>
        <begin position="1093"/>
        <end position="1122"/>
    </location>
</feature>
<evidence type="ECO:0000256" key="10">
    <source>
        <dbReference type="SAM" id="Phobius"/>
    </source>
</evidence>
<feature type="transmembrane region" description="Helical" evidence="10">
    <location>
        <begin position="329"/>
        <end position="350"/>
    </location>
</feature>
<dbReference type="FunFam" id="3.40.50.300:FF:000436">
    <property type="entry name" value="ATP binding cassette subfamily A member 9"/>
    <property type="match status" value="1"/>
</dbReference>
<keyword evidence="6" id="KW-0547">Nucleotide-binding</keyword>
<keyword evidence="7" id="KW-0067">ATP-binding</keyword>
<evidence type="ECO:0000256" key="2">
    <source>
        <dbReference type="ARBA" id="ARBA00008869"/>
    </source>
</evidence>
<dbReference type="Pfam" id="PF23321">
    <property type="entry name" value="R1_ABCA1"/>
    <property type="match status" value="1"/>
</dbReference>
<feature type="domain" description="ABC transporter" evidence="11">
    <location>
        <begin position="1213"/>
        <end position="1456"/>
    </location>
</feature>
<comment type="caution">
    <text evidence="12">The sequence shown here is derived from an EMBL/GenBank/DDBJ whole genome shotgun (WGS) entry which is preliminary data.</text>
</comment>
<dbReference type="GO" id="GO:0016887">
    <property type="term" value="F:ATP hydrolysis activity"/>
    <property type="evidence" value="ECO:0007669"/>
    <property type="project" value="InterPro"/>
</dbReference>
<evidence type="ECO:0000256" key="5">
    <source>
        <dbReference type="ARBA" id="ARBA00022737"/>
    </source>
</evidence>
<evidence type="ECO:0000313" key="13">
    <source>
        <dbReference type="Proteomes" id="UP001181693"/>
    </source>
</evidence>
<evidence type="ECO:0000256" key="9">
    <source>
        <dbReference type="ARBA" id="ARBA00023136"/>
    </source>
</evidence>
<gene>
    <name evidence="12" type="ORF">GDO54_012995</name>
</gene>
<dbReference type="InterPro" id="IPR056264">
    <property type="entry name" value="R2_ABCA1-4-like"/>
</dbReference>
<feature type="transmembrane region" description="Helical" evidence="10">
    <location>
        <begin position="1134"/>
        <end position="1157"/>
    </location>
</feature>
<feature type="domain" description="ABC transporter" evidence="11">
    <location>
        <begin position="477"/>
        <end position="712"/>
    </location>
</feature>
<organism evidence="12 13">
    <name type="scientific">Pyxicephalus adspersus</name>
    <name type="common">African bullfrog</name>
    <dbReference type="NCBI Taxonomy" id="30357"/>
    <lineage>
        <taxon>Eukaryota</taxon>
        <taxon>Metazoa</taxon>
        <taxon>Chordata</taxon>
        <taxon>Craniata</taxon>
        <taxon>Vertebrata</taxon>
        <taxon>Euteleostomi</taxon>
        <taxon>Amphibia</taxon>
        <taxon>Batrachia</taxon>
        <taxon>Anura</taxon>
        <taxon>Neobatrachia</taxon>
        <taxon>Ranoidea</taxon>
        <taxon>Pyxicephalidae</taxon>
        <taxon>Pyxicephalinae</taxon>
        <taxon>Pyxicephalus</taxon>
    </lineage>
</organism>
<dbReference type="Proteomes" id="UP001181693">
    <property type="component" value="Unassembled WGS sequence"/>
</dbReference>
<feature type="transmembrane region" description="Helical" evidence="10">
    <location>
        <begin position="261"/>
        <end position="290"/>
    </location>
</feature>
<proteinExistence type="inferred from homology"/>
<evidence type="ECO:0000256" key="8">
    <source>
        <dbReference type="ARBA" id="ARBA00022989"/>
    </source>
</evidence>
<dbReference type="InterPro" id="IPR003593">
    <property type="entry name" value="AAA+_ATPase"/>
</dbReference>
<evidence type="ECO:0000256" key="1">
    <source>
        <dbReference type="ARBA" id="ARBA00004141"/>
    </source>
</evidence>
<sequence length="1557" mass="177277">MTGRTPREASLIQQTFALLRKNLLGQWRRLGHTFVEWLLHLGLVFFLFILVNLLHNPNWNTLQPAQVLGRLNEINNLTVGYIPKTPVIREIMERVGRSTIIPGISVKEFKNASDLAQAVLAWNITAGVDFQNEFMYYIRYHWQAIPRSNDYLAERGYCDDYIYSCHSLQYWRKGFISLQASIDSAIIERNTKESLWDNMATTEVIKMNSVATTQNSILYMGYLTYDFSLIFVSLSYLMTLRITQERRRTRELMRMMGLKDLAFWLSWGLLYSVSALIISSLMTLVATTYVFKESTFGVILLLFYLYGIATVCFNCMLSTLFRKHRLTSIVGFFIPFFMSTLGILPLMTAFPKYLEVLLSIFHPFSLAIGITESLHMENDLQGVFFSDIGNESSHILTSCIYLTLDSLLYIILTLYFDKIIPDKHGLRHEPLFFLRPSFWSKKKKMAPIPLAGGDKVEADWGDYVEKIPSELLGKEAIRISNVKKIYSGKDKKTEALQGLDLGIYEGQITALLGHSGAGKTTLLNILNGMCGVTSGSADIYGLPLSDLSLHQEIQRKIGFCPQVDINFDLLTVKENLEVFAQIKGIHRSEVKSEVEKVLCDLDIDNVRDSRVNKLSGSQKRKLTLAIALLGDPEILLLDEPTVGLDPFSRHRVWSILKERKAGRIILLSTQFMDEADILADRKAVLSYGRLKCVGSSFFLKRKWGIGYNLRMQMTPTCDIEVITSLIKQHVSSAKLRSQNVEDLMFTLPFENMDAFPALFSDLDGHVGRNIVSYGVSRTTLDDVFLKLEGEAAIEKGDYGVFSGEENEEQNRDHFSSEPEDSILLMSDSGTPTISGMALWRQQVLTMARIRYLKLIHDTKLFRSILLLLGLFIIPLISSTIINNVFYFTYTWELTPHFYFRRPRDLAHRYYTNLLLINSTGGPIENVVKGIVAQDIEVDVVDGPYDENTTAYNGAIEITRDVKNLGYKLITNPKANNGLPVLVNIISNAFLRIYDSTERIRVWNDPVLPDDFIPYTMFLTVTMYIIYASGMAPHFAMTSIQDMKIKARSQLRISGLFPSAYWFGQALVDIAFFWLLLFLIFAILFMFIHTTPPTFLVVVLIIVDILGYGVAVILYIYIITFVFRKGKLHPDRWSFFFIVKYGQIFLFWGILWFLEWWLGTRSITQDPVFRFTKRKHQISQNSEELDDADEDVLAEKKKVNTLKTTKQAEEKPIILVDSLRKEFKEKSGFCKCLRKKKKRTAISNISFCVKKGEVLGILGPSGAGKTTSVLILGGEKKPTAGQVVLGSSGGSSRTQDSGAPGYCPQHNPLWPNLTVKEHLEIYASIKGMKKEDADHAIKRLSEALEMKDHLNKPVKKLSVGVSRKVCFAISMLGNPTIVLLDEPSTGLDPKGQQRLWRAIRAAFKNKDRGAILTTRYIEEAEAVCDRVAIMVAGKLRCIGSIQHLKSKFGKGYLLEIKLRDTQQVDVIHQEVLRLFPQATKQDRFSSLMMYKIPMDNVQSLSQAFFQLENVKQLHNIEEYSFSQANLEQVFLELAKEQEKEDFNLDSSFRWKELKSEEI</sequence>
<keyword evidence="5" id="KW-0677">Repeat</keyword>
<dbReference type="FunFam" id="3.40.50.300:FF:000335">
    <property type="entry name" value="ATP binding cassette subfamily A member 5"/>
    <property type="match status" value="1"/>
</dbReference>
<dbReference type="GO" id="GO:0005524">
    <property type="term" value="F:ATP binding"/>
    <property type="evidence" value="ECO:0007669"/>
    <property type="project" value="UniProtKB-KW"/>
</dbReference>
<dbReference type="InterPro" id="IPR027417">
    <property type="entry name" value="P-loop_NTPase"/>
</dbReference>
<feature type="transmembrane region" description="Helical" evidence="10">
    <location>
        <begin position="1060"/>
        <end position="1087"/>
    </location>
</feature>
<protein>
    <recommendedName>
        <fullName evidence="11">ABC transporter domain-containing protein</fullName>
    </recommendedName>
</protein>
<dbReference type="InterPro" id="IPR013525">
    <property type="entry name" value="ABC2_TM"/>
</dbReference>
<comment type="subcellular location">
    <subcellularLocation>
        <location evidence="1">Membrane</location>
        <topology evidence="1">Multi-pass membrane protein</topology>
    </subcellularLocation>
</comment>
<dbReference type="SMART" id="SM00382">
    <property type="entry name" value="AAA"/>
    <property type="match status" value="2"/>
</dbReference>
<keyword evidence="3" id="KW-0813">Transport</keyword>
<keyword evidence="4 10" id="KW-0812">Transmembrane</keyword>
<dbReference type="PROSITE" id="PS50893">
    <property type="entry name" value="ABC_TRANSPORTER_2"/>
    <property type="match status" value="2"/>
</dbReference>
<comment type="similarity">
    <text evidence="2">Belongs to the ABC transporter superfamily. ABCA family.</text>
</comment>
<accession>A0AAV3AIL1</accession>
<evidence type="ECO:0000259" key="11">
    <source>
        <dbReference type="PROSITE" id="PS50893"/>
    </source>
</evidence>
<dbReference type="InterPro" id="IPR003439">
    <property type="entry name" value="ABC_transporter-like_ATP-bd"/>
</dbReference>
<dbReference type="PANTHER" id="PTHR19229:SF274">
    <property type="entry name" value="ABC-TYPE ORGANIC ANION TRANSPORTER ABCA8"/>
    <property type="match status" value="1"/>
</dbReference>
<dbReference type="Pfam" id="PF12698">
    <property type="entry name" value="ABC2_membrane_3"/>
    <property type="match status" value="1"/>
</dbReference>
<evidence type="ECO:0000256" key="6">
    <source>
        <dbReference type="ARBA" id="ARBA00022741"/>
    </source>
</evidence>
<evidence type="ECO:0000256" key="3">
    <source>
        <dbReference type="ARBA" id="ARBA00022448"/>
    </source>
</evidence>
<feature type="transmembrane region" description="Helical" evidence="10">
    <location>
        <begin position="34"/>
        <end position="54"/>
    </location>
</feature>
<feature type="transmembrane region" description="Helical" evidence="10">
    <location>
        <begin position="860"/>
        <end position="881"/>
    </location>
</feature>
<dbReference type="PANTHER" id="PTHR19229">
    <property type="entry name" value="ATP-BINDING CASSETTE TRANSPORTER SUBFAMILY A ABCA"/>
    <property type="match status" value="1"/>
</dbReference>
<dbReference type="SUPFAM" id="SSF52540">
    <property type="entry name" value="P-loop containing nucleoside triphosphate hydrolases"/>
    <property type="match status" value="2"/>
</dbReference>
<feature type="transmembrane region" description="Helical" evidence="10">
    <location>
        <begin position="217"/>
        <end position="240"/>
    </location>
</feature>
<evidence type="ECO:0000256" key="4">
    <source>
        <dbReference type="ARBA" id="ARBA00022692"/>
    </source>
</evidence>
<dbReference type="Gene3D" id="3.40.50.300">
    <property type="entry name" value="P-loop containing nucleotide triphosphate hydrolases"/>
    <property type="match status" value="2"/>
</dbReference>
<dbReference type="CDD" id="cd03263">
    <property type="entry name" value="ABC_subfamily_A"/>
    <property type="match status" value="2"/>
</dbReference>
<dbReference type="GO" id="GO:0005886">
    <property type="term" value="C:plasma membrane"/>
    <property type="evidence" value="ECO:0007669"/>
    <property type="project" value="UniProtKB-ARBA"/>
</dbReference>
<feature type="transmembrane region" description="Helical" evidence="10">
    <location>
        <begin position="1011"/>
        <end position="1039"/>
    </location>
</feature>
<dbReference type="InterPro" id="IPR026082">
    <property type="entry name" value="ABCA"/>
</dbReference>
<evidence type="ECO:0000256" key="7">
    <source>
        <dbReference type="ARBA" id="ARBA00022840"/>
    </source>
</evidence>
<keyword evidence="13" id="KW-1185">Reference proteome</keyword>
<keyword evidence="8 10" id="KW-1133">Transmembrane helix</keyword>
<reference evidence="12" key="1">
    <citation type="thesis" date="2020" institute="ProQuest LLC" country="789 East Eisenhower Parkway, Ann Arbor, MI, USA">
        <title>Comparative Genomics and Chromosome Evolution.</title>
        <authorList>
            <person name="Mudd A.B."/>
        </authorList>
    </citation>
    <scope>NUCLEOTIDE SEQUENCE</scope>
    <source>
        <strain evidence="12">1538</strain>
        <tissue evidence="12">Blood</tissue>
    </source>
</reference>
<name>A0AAV3AIL1_PYXAD</name>
<dbReference type="Pfam" id="PF00005">
    <property type="entry name" value="ABC_tran"/>
    <property type="match status" value="2"/>
</dbReference>
<dbReference type="EMBL" id="DYDO01000006">
    <property type="protein sequence ID" value="DBA21878.1"/>
    <property type="molecule type" value="Genomic_DNA"/>
</dbReference>